<dbReference type="PANTHER" id="PTHR42721:SF3">
    <property type="entry name" value="BETA-D-XYLOSIDASE 5-RELATED"/>
    <property type="match status" value="1"/>
</dbReference>
<dbReference type="Pfam" id="PF00933">
    <property type="entry name" value="Glyco_hydro_3"/>
    <property type="match status" value="1"/>
</dbReference>
<keyword evidence="3 5" id="KW-0378">Hydrolase</keyword>
<dbReference type="SUPFAM" id="SSF51445">
    <property type="entry name" value="(Trans)glycosidases"/>
    <property type="match status" value="1"/>
</dbReference>
<dbReference type="Pfam" id="PF01915">
    <property type="entry name" value="Glyco_hydro_3_C"/>
    <property type="match status" value="1"/>
</dbReference>
<dbReference type="SMART" id="SM01217">
    <property type="entry name" value="Fn3_like"/>
    <property type="match status" value="1"/>
</dbReference>
<keyword evidence="6" id="KW-1185">Reference proteome</keyword>
<keyword evidence="2" id="KW-0732">Signal</keyword>
<dbReference type="GO" id="GO:0009044">
    <property type="term" value="F:xylan 1,4-beta-xylosidase activity"/>
    <property type="evidence" value="ECO:0007669"/>
    <property type="project" value="InterPro"/>
</dbReference>
<organism evidence="5 6">
    <name type="scientific">Paraflavisolibacter caeni</name>
    <dbReference type="NCBI Taxonomy" id="2982496"/>
    <lineage>
        <taxon>Bacteria</taxon>
        <taxon>Pseudomonadati</taxon>
        <taxon>Bacteroidota</taxon>
        <taxon>Chitinophagia</taxon>
        <taxon>Chitinophagales</taxon>
        <taxon>Chitinophagaceae</taxon>
        <taxon>Paraflavisolibacter</taxon>
    </lineage>
</organism>
<dbReference type="InterPro" id="IPR036962">
    <property type="entry name" value="Glyco_hydro_3_N_sf"/>
</dbReference>
<evidence type="ECO:0000259" key="4">
    <source>
        <dbReference type="SMART" id="SM01217"/>
    </source>
</evidence>
<dbReference type="InterPro" id="IPR017853">
    <property type="entry name" value="GH"/>
</dbReference>
<dbReference type="InterPro" id="IPR036881">
    <property type="entry name" value="Glyco_hydro_3_C_sf"/>
</dbReference>
<dbReference type="EMBL" id="JAOTIF010000003">
    <property type="protein sequence ID" value="MCU7548789.1"/>
    <property type="molecule type" value="Genomic_DNA"/>
</dbReference>
<feature type="domain" description="Fibronectin type III-like" evidence="4">
    <location>
        <begin position="647"/>
        <end position="716"/>
    </location>
</feature>
<dbReference type="AlphaFoldDB" id="A0A9X2XNP7"/>
<comment type="similarity">
    <text evidence="1">Belongs to the glycosyl hydrolase 3 family.</text>
</comment>
<dbReference type="Gene3D" id="3.40.50.1700">
    <property type="entry name" value="Glycoside hydrolase family 3 C-terminal domain"/>
    <property type="match status" value="1"/>
</dbReference>
<comment type="caution">
    <text evidence="5">The sequence shown here is derived from an EMBL/GenBank/DDBJ whole genome shotgun (WGS) entry which is preliminary data.</text>
</comment>
<evidence type="ECO:0000256" key="3">
    <source>
        <dbReference type="ARBA" id="ARBA00022801"/>
    </source>
</evidence>
<dbReference type="SUPFAM" id="SSF52279">
    <property type="entry name" value="Beta-D-glucan exohydrolase, C-terminal domain"/>
    <property type="match status" value="1"/>
</dbReference>
<dbReference type="RefSeq" id="WP_279296234.1">
    <property type="nucleotide sequence ID" value="NZ_JAOTIF010000003.1"/>
</dbReference>
<dbReference type="InterPro" id="IPR002772">
    <property type="entry name" value="Glyco_hydro_3_C"/>
</dbReference>
<dbReference type="GO" id="GO:0045493">
    <property type="term" value="P:xylan catabolic process"/>
    <property type="evidence" value="ECO:0007669"/>
    <property type="project" value="InterPro"/>
</dbReference>
<evidence type="ECO:0000313" key="5">
    <source>
        <dbReference type="EMBL" id="MCU7548789.1"/>
    </source>
</evidence>
<dbReference type="InterPro" id="IPR013783">
    <property type="entry name" value="Ig-like_fold"/>
</dbReference>
<reference evidence="5" key="1">
    <citation type="submission" date="2022-09" db="EMBL/GenBank/DDBJ databases">
        <authorList>
            <person name="Yuan C."/>
            <person name="Ke Z."/>
        </authorList>
    </citation>
    <scope>NUCLEOTIDE SEQUENCE</scope>
    <source>
        <strain evidence="5">LB-8</strain>
    </source>
</reference>
<dbReference type="GO" id="GO:0031222">
    <property type="term" value="P:arabinan catabolic process"/>
    <property type="evidence" value="ECO:0007669"/>
    <property type="project" value="TreeGrafter"/>
</dbReference>
<evidence type="ECO:0000256" key="1">
    <source>
        <dbReference type="ARBA" id="ARBA00005336"/>
    </source>
</evidence>
<dbReference type="InterPro" id="IPR001764">
    <property type="entry name" value="Glyco_hydro_3_N"/>
</dbReference>
<dbReference type="Gene3D" id="3.20.20.300">
    <property type="entry name" value="Glycoside hydrolase, family 3, N-terminal domain"/>
    <property type="match status" value="1"/>
</dbReference>
<dbReference type="PANTHER" id="PTHR42721">
    <property type="entry name" value="SUGAR HYDROLASE-RELATED"/>
    <property type="match status" value="1"/>
</dbReference>
<proteinExistence type="inferred from homology"/>
<dbReference type="Gene3D" id="2.60.40.10">
    <property type="entry name" value="Immunoglobulins"/>
    <property type="match status" value="1"/>
</dbReference>
<accession>A0A9X2XNP7</accession>
<dbReference type="InterPro" id="IPR044993">
    <property type="entry name" value="BXL"/>
</dbReference>
<dbReference type="Pfam" id="PF14310">
    <property type="entry name" value="Fn3-like"/>
    <property type="match status" value="1"/>
</dbReference>
<dbReference type="GO" id="GO:0046556">
    <property type="term" value="F:alpha-L-arabinofuranosidase activity"/>
    <property type="evidence" value="ECO:0007669"/>
    <property type="project" value="TreeGrafter"/>
</dbReference>
<evidence type="ECO:0000256" key="2">
    <source>
        <dbReference type="ARBA" id="ARBA00022729"/>
    </source>
</evidence>
<evidence type="ECO:0000313" key="6">
    <source>
        <dbReference type="Proteomes" id="UP001155483"/>
    </source>
</evidence>
<name>A0A9X2XNP7_9BACT</name>
<protein>
    <submittedName>
        <fullName evidence="5">Glycoside hydrolase family 3 C-terminal domain-containing protein</fullName>
    </submittedName>
</protein>
<dbReference type="InterPro" id="IPR026891">
    <property type="entry name" value="Fn3-like"/>
</dbReference>
<dbReference type="Proteomes" id="UP001155483">
    <property type="component" value="Unassembled WGS sequence"/>
</dbReference>
<sequence length="732" mass="81189">MFLNIKKISRCVTIFCICFGITILGRVYAQGQSAVPVFRNAKEPLQKRVADLLSRLTVEEKISLLGYRSKAVPRLGIPAYNWWNEALHGVARAGKATVFPQAIAMAATFNDSLVEQVANVISTEARAKYNLSTSMDRRQQYMGLTFWSPNINIFRDPRWGRGQETYGEDPFLTASMGVAFVKGMQGNDPNYLKTAACAKHFAVHSGPEAGRHSFNAVVDEKDLRETYLCAFKKLVDAGVESVMCAYNRLNDQPCCTNNELLRQILRNEWKFKGHLVTDCWALEDIWRSHKVMNSSVEVAAAAIKAGVNLDCSNMLQDDLIKAFQRKLVTEKEIDSSLSGILRTQFKLGFFDEKTSIPFSTLGAESVHTSKNIEFARIAAQQSMVLLKNDKGLLPLNKDQFKSIMVLGPNAGALDPLVANYHGMSGNMVTFAEGITEAAGPETAVQYDQGSDYTDTVHFGGLWAAGESDLAIAVIGLTPVLEGEEGDAFLAANGGDKLSLDLPAAHIKFLKELRKKNKPVVVVVTAGSAVDIAAIEPYADAIILAWYPGEQGGNALADILFGKISPSGRLPVTFYKSLNDLPPYESYNVAGRTYRYFNGKVQYPFGYGLSYTSFDYSWAKQPDKVRSLQDSIVFSVAIKNSGDMEGDEVAQTYIQYPNLERMPIKELKGFKRVHVQRCGESIVRFAIPVKELQKWDIKQKQWKLYPGIYRILVGSSSQDIRLQTSLKIEQGIK</sequence>
<dbReference type="PRINTS" id="PR00133">
    <property type="entry name" value="GLHYDRLASE3"/>
</dbReference>
<gene>
    <name evidence="5" type="ORF">OCK74_06650</name>
</gene>
<reference evidence="5" key="2">
    <citation type="submission" date="2023-04" db="EMBL/GenBank/DDBJ databases">
        <title>Paracnuella aquatica gen. nov., sp. nov., a member of the family Chitinophagaceae isolated from a hot spring.</title>
        <authorList>
            <person name="Wang C."/>
        </authorList>
    </citation>
    <scope>NUCLEOTIDE SEQUENCE</scope>
    <source>
        <strain evidence="5">LB-8</strain>
    </source>
</reference>